<evidence type="ECO:0000256" key="8">
    <source>
        <dbReference type="HAMAP-Rule" id="MF_01161"/>
    </source>
</evidence>
<sequence>MASLPNNKSDHQLNADYLLQQLGKLAKEKNIKTWCLAYSGGVDSQVLLHLLHLTKLNVSAVYIDHGLQAQSSDWARHCEAQCKNLNIPFQLIKVNAAAAKGESPEAAARTARYAAFKELIQKSDCLLTAQHQDDQSETIFLQLLRGAGAAGLAGMPEIATFSNGWHARPLLDISQNVILDYANQNALSWVEDPSNQQVNYDRNYLRHSVMPQLQQRWPALNKTLSVFSQQQAENAELLEVLAEKDLSSSLLEDTCLDINQLNKIENARLRNVLRFWFKNLQKPIPSRAVLEQIVQQINNTSHDSHVLINWANVEVRRFRDKLFCLKKISHDASQVYNWNVKNELELLTLDKKLKLEKCETSDDIKFVLNESLLTQDVTVRFRQGGEKIKPAGRNGSHDLKSLFQESSVPTWQRDRIPLLFVEGELVAVVGYWIADNFSVKGEGVLPDLI</sequence>
<feature type="binding site" evidence="8">
    <location>
        <begin position="39"/>
        <end position="44"/>
    </location>
    <ligand>
        <name>ATP</name>
        <dbReference type="ChEBI" id="CHEBI:30616"/>
    </ligand>
</feature>
<dbReference type="CDD" id="cd01992">
    <property type="entry name" value="TilS_N"/>
    <property type="match status" value="1"/>
</dbReference>
<dbReference type="InterPro" id="IPR012795">
    <property type="entry name" value="tRNA_Ile_lys_synt_N"/>
</dbReference>
<protein>
    <recommendedName>
        <fullName evidence="8">tRNA(Ile)-lysidine synthase</fullName>
        <ecNumber evidence="8">6.3.4.19</ecNumber>
    </recommendedName>
    <alternativeName>
        <fullName evidence="8">tRNA(Ile)-2-lysyl-cytidine synthase</fullName>
    </alternativeName>
    <alternativeName>
        <fullName evidence="8">tRNA(Ile)-lysidine synthetase</fullName>
    </alternativeName>
</protein>
<dbReference type="SUPFAM" id="SSF82829">
    <property type="entry name" value="MesJ substrate recognition domain-like"/>
    <property type="match status" value="1"/>
</dbReference>
<dbReference type="Proteomes" id="UP000254266">
    <property type="component" value="Unassembled WGS sequence"/>
</dbReference>
<comment type="domain">
    <text evidence="8">The N-terminal region contains the highly conserved SGGXDS motif, predicted to be a P-loop motif involved in ATP binding.</text>
</comment>
<dbReference type="Gene3D" id="1.20.59.20">
    <property type="match status" value="1"/>
</dbReference>
<dbReference type="NCBIfam" id="TIGR02432">
    <property type="entry name" value="lysidine_TilS_N"/>
    <property type="match status" value="1"/>
</dbReference>
<dbReference type="InterPro" id="IPR012094">
    <property type="entry name" value="tRNA_Ile_lys_synt"/>
</dbReference>
<reference evidence="10 11" key="1">
    <citation type="journal article" date="2018" name="ISME J.">
        <title>Endosymbiont genomes yield clues of tubeworm success.</title>
        <authorList>
            <person name="Li Y."/>
            <person name="Liles M.R."/>
            <person name="Halanych K.M."/>
        </authorList>
    </citation>
    <scope>NUCLEOTIDE SEQUENCE [LARGE SCALE GENOMIC DNA]</scope>
    <source>
        <strain evidence="10">A1464</strain>
    </source>
</reference>
<comment type="caution">
    <text evidence="10">The sequence shown here is derived from an EMBL/GenBank/DDBJ whole genome shotgun (WGS) entry which is preliminary data.</text>
</comment>
<dbReference type="PANTHER" id="PTHR43033:SF1">
    <property type="entry name" value="TRNA(ILE)-LYSIDINE SYNTHASE-RELATED"/>
    <property type="match status" value="1"/>
</dbReference>
<dbReference type="SUPFAM" id="SSF52402">
    <property type="entry name" value="Adenine nucleotide alpha hydrolases-like"/>
    <property type="match status" value="1"/>
</dbReference>
<keyword evidence="6 8" id="KW-0067">ATP-binding</keyword>
<name>A0A370DJA5_9GAMM</name>
<evidence type="ECO:0000259" key="9">
    <source>
        <dbReference type="SMART" id="SM00977"/>
    </source>
</evidence>
<dbReference type="Pfam" id="PF01171">
    <property type="entry name" value="ATP_bind_3"/>
    <property type="match status" value="1"/>
</dbReference>
<keyword evidence="11" id="KW-1185">Reference proteome</keyword>
<gene>
    <name evidence="8 10" type="primary">tilS</name>
    <name evidence="10" type="ORF">DIZ80_04105</name>
</gene>
<dbReference type="PANTHER" id="PTHR43033">
    <property type="entry name" value="TRNA(ILE)-LYSIDINE SYNTHASE-RELATED"/>
    <property type="match status" value="1"/>
</dbReference>
<evidence type="ECO:0000313" key="10">
    <source>
        <dbReference type="EMBL" id="RDH84660.1"/>
    </source>
</evidence>
<evidence type="ECO:0000256" key="5">
    <source>
        <dbReference type="ARBA" id="ARBA00022741"/>
    </source>
</evidence>
<comment type="subcellular location">
    <subcellularLocation>
        <location evidence="1 8">Cytoplasm</location>
    </subcellularLocation>
</comment>
<accession>A0A370DJA5</accession>
<dbReference type="EMBL" id="QFXC01000007">
    <property type="protein sequence ID" value="RDH84660.1"/>
    <property type="molecule type" value="Genomic_DNA"/>
</dbReference>
<evidence type="ECO:0000256" key="6">
    <source>
        <dbReference type="ARBA" id="ARBA00022840"/>
    </source>
</evidence>
<dbReference type="GO" id="GO:0032267">
    <property type="term" value="F:tRNA(Ile)-lysidine synthase activity"/>
    <property type="evidence" value="ECO:0007669"/>
    <property type="project" value="UniProtKB-EC"/>
</dbReference>
<dbReference type="AlphaFoldDB" id="A0A370DJA5"/>
<proteinExistence type="inferred from homology"/>
<organism evidence="10 11">
    <name type="scientific">endosymbiont of Galathealinum brachiosum</name>
    <dbReference type="NCBI Taxonomy" id="2200906"/>
    <lineage>
        <taxon>Bacteria</taxon>
        <taxon>Pseudomonadati</taxon>
        <taxon>Pseudomonadota</taxon>
        <taxon>Gammaproteobacteria</taxon>
        <taxon>sulfur-oxidizing symbionts</taxon>
    </lineage>
</organism>
<evidence type="ECO:0000256" key="1">
    <source>
        <dbReference type="ARBA" id="ARBA00004496"/>
    </source>
</evidence>
<comment type="catalytic activity">
    <reaction evidence="7 8">
        <text>cytidine(34) in tRNA(Ile2) + L-lysine + ATP = lysidine(34) in tRNA(Ile2) + AMP + diphosphate + H(+)</text>
        <dbReference type="Rhea" id="RHEA:43744"/>
        <dbReference type="Rhea" id="RHEA-COMP:10625"/>
        <dbReference type="Rhea" id="RHEA-COMP:10670"/>
        <dbReference type="ChEBI" id="CHEBI:15378"/>
        <dbReference type="ChEBI" id="CHEBI:30616"/>
        <dbReference type="ChEBI" id="CHEBI:32551"/>
        <dbReference type="ChEBI" id="CHEBI:33019"/>
        <dbReference type="ChEBI" id="CHEBI:82748"/>
        <dbReference type="ChEBI" id="CHEBI:83665"/>
        <dbReference type="ChEBI" id="CHEBI:456215"/>
        <dbReference type="EC" id="6.3.4.19"/>
    </reaction>
</comment>
<dbReference type="NCBIfam" id="TIGR02433">
    <property type="entry name" value="lysidine_TilS_C"/>
    <property type="match status" value="1"/>
</dbReference>
<dbReference type="InterPro" id="IPR011063">
    <property type="entry name" value="TilS/TtcA_N"/>
</dbReference>
<keyword evidence="5 8" id="KW-0547">Nucleotide-binding</keyword>
<evidence type="ECO:0000256" key="3">
    <source>
        <dbReference type="ARBA" id="ARBA00022598"/>
    </source>
</evidence>
<dbReference type="InterPro" id="IPR015262">
    <property type="entry name" value="tRNA_Ile_lys_synt_subst-bd"/>
</dbReference>
<keyword evidence="3 8" id="KW-0436">Ligase</keyword>
<keyword evidence="4 8" id="KW-0819">tRNA processing</keyword>
<dbReference type="Gene3D" id="3.40.50.620">
    <property type="entry name" value="HUPs"/>
    <property type="match status" value="1"/>
</dbReference>
<dbReference type="GO" id="GO:0005524">
    <property type="term" value="F:ATP binding"/>
    <property type="evidence" value="ECO:0007669"/>
    <property type="project" value="UniProtKB-UniRule"/>
</dbReference>
<evidence type="ECO:0000256" key="2">
    <source>
        <dbReference type="ARBA" id="ARBA00022490"/>
    </source>
</evidence>
<evidence type="ECO:0000313" key="11">
    <source>
        <dbReference type="Proteomes" id="UP000254266"/>
    </source>
</evidence>
<dbReference type="GO" id="GO:0006400">
    <property type="term" value="P:tRNA modification"/>
    <property type="evidence" value="ECO:0007669"/>
    <property type="project" value="UniProtKB-UniRule"/>
</dbReference>
<dbReference type="GO" id="GO:0005737">
    <property type="term" value="C:cytoplasm"/>
    <property type="evidence" value="ECO:0007669"/>
    <property type="project" value="UniProtKB-SubCell"/>
</dbReference>
<evidence type="ECO:0000256" key="4">
    <source>
        <dbReference type="ARBA" id="ARBA00022694"/>
    </source>
</evidence>
<evidence type="ECO:0000256" key="7">
    <source>
        <dbReference type="ARBA" id="ARBA00048539"/>
    </source>
</evidence>
<dbReference type="HAMAP" id="MF_01161">
    <property type="entry name" value="tRNA_Ile_lys_synt"/>
    <property type="match status" value="1"/>
</dbReference>
<dbReference type="SMART" id="SM00977">
    <property type="entry name" value="TilS_C"/>
    <property type="match status" value="1"/>
</dbReference>
<dbReference type="InterPro" id="IPR014729">
    <property type="entry name" value="Rossmann-like_a/b/a_fold"/>
</dbReference>
<dbReference type="Pfam" id="PF11734">
    <property type="entry name" value="TilS_C"/>
    <property type="match status" value="1"/>
</dbReference>
<keyword evidence="2 8" id="KW-0963">Cytoplasm</keyword>
<dbReference type="EC" id="6.3.4.19" evidence="8"/>
<dbReference type="SUPFAM" id="SSF56037">
    <property type="entry name" value="PheT/TilS domain"/>
    <property type="match status" value="1"/>
</dbReference>
<feature type="domain" description="Lysidine-tRNA(Ile) synthetase C-terminal" evidence="9">
    <location>
        <begin position="377"/>
        <end position="448"/>
    </location>
</feature>
<comment type="similarity">
    <text evidence="8">Belongs to the tRNA(Ile)-lysidine synthase family.</text>
</comment>
<comment type="function">
    <text evidence="8">Ligates lysine onto the cytidine present at position 34 of the AUA codon-specific tRNA(Ile) that contains the anticodon CAU, in an ATP-dependent manner. Cytidine is converted to lysidine, thus changing the amino acid specificity of the tRNA from methionine to isoleucine.</text>
</comment>
<dbReference type="Pfam" id="PF09179">
    <property type="entry name" value="TilS"/>
    <property type="match status" value="1"/>
</dbReference>
<dbReference type="InterPro" id="IPR012796">
    <property type="entry name" value="Lysidine-tRNA-synth_C"/>
</dbReference>